<dbReference type="AlphaFoldDB" id="A0A9N9TFS8"/>
<accession>A0A9N9TFS8</accession>
<sequence length="147" mass="17184">MLISPKKTKCMVTTANLLRCKLKLEGQIIEQVIELKYLGITLSSYEKLETEDEDQVNRANRAAGCVNETIWRNKNIGKETNGKIHKTVIRPIMIYAAETRTRTERQKRILEIAEIKIDVENIKNWVRNKGVEWNDHISRITTNRYDQ</sequence>
<gene>
    <name evidence="1" type="ORF">DIABBA_LOCUS13248</name>
</gene>
<organism evidence="1 2">
    <name type="scientific">Diabrotica balteata</name>
    <name type="common">Banded cucumber beetle</name>
    <dbReference type="NCBI Taxonomy" id="107213"/>
    <lineage>
        <taxon>Eukaryota</taxon>
        <taxon>Metazoa</taxon>
        <taxon>Ecdysozoa</taxon>
        <taxon>Arthropoda</taxon>
        <taxon>Hexapoda</taxon>
        <taxon>Insecta</taxon>
        <taxon>Pterygota</taxon>
        <taxon>Neoptera</taxon>
        <taxon>Endopterygota</taxon>
        <taxon>Coleoptera</taxon>
        <taxon>Polyphaga</taxon>
        <taxon>Cucujiformia</taxon>
        <taxon>Chrysomeloidea</taxon>
        <taxon>Chrysomelidae</taxon>
        <taxon>Galerucinae</taxon>
        <taxon>Diabroticina</taxon>
        <taxon>Diabroticites</taxon>
        <taxon>Diabrotica</taxon>
    </lineage>
</organism>
<reference evidence="1" key="1">
    <citation type="submission" date="2022-01" db="EMBL/GenBank/DDBJ databases">
        <authorList>
            <person name="King R."/>
        </authorList>
    </citation>
    <scope>NUCLEOTIDE SEQUENCE</scope>
</reference>
<dbReference type="EMBL" id="OU898284">
    <property type="protein sequence ID" value="CAG9840620.1"/>
    <property type="molecule type" value="Genomic_DNA"/>
</dbReference>
<evidence type="ECO:0000313" key="1">
    <source>
        <dbReference type="EMBL" id="CAG9840620.1"/>
    </source>
</evidence>
<name>A0A9N9TFS8_DIABA</name>
<keyword evidence="2" id="KW-1185">Reference proteome</keyword>
<dbReference type="OrthoDB" id="6373969at2759"/>
<protein>
    <submittedName>
        <fullName evidence="1">Uncharacterized protein</fullName>
    </submittedName>
</protein>
<evidence type="ECO:0000313" key="2">
    <source>
        <dbReference type="Proteomes" id="UP001153709"/>
    </source>
</evidence>
<dbReference type="Proteomes" id="UP001153709">
    <property type="component" value="Chromosome 9"/>
</dbReference>
<proteinExistence type="predicted"/>